<feature type="domain" description="Peptidase S49" evidence="6">
    <location>
        <begin position="134"/>
        <end position="280"/>
    </location>
</feature>
<protein>
    <submittedName>
        <fullName evidence="7">Peptidase S46</fullName>
    </submittedName>
</protein>
<keyword evidence="4" id="KW-0720">Serine protease</keyword>
<dbReference type="AlphaFoldDB" id="A0A2U8VSX4"/>
<evidence type="ECO:0000256" key="2">
    <source>
        <dbReference type="ARBA" id="ARBA00022670"/>
    </source>
</evidence>
<dbReference type="GO" id="GO:0008236">
    <property type="term" value="F:serine-type peptidase activity"/>
    <property type="evidence" value="ECO:0007669"/>
    <property type="project" value="UniProtKB-KW"/>
</dbReference>
<keyword evidence="3" id="KW-0378">Hydrolase</keyword>
<evidence type="ECO:0000313" key="8">
    <source>
        <dbReference type="Proteomes" id="UP000246058"/>
    </source>
</evidence>
<evidence type="ECO:0000256" key="5">
    <source>
        <dbReference type="SAM" id="MobiDB-lite"/>
    </source>
</evidence>
<dbReference type="RefSeq" id="WP_109951629.1">
    <property type="nucleotide sequence ID" value="NZ_CP029551.1"/>
</dbReference>
<accession>A0A2U8VSX4</accession>
<name>A0A2U8VSX4_9HYPH</name>
<dbReference type="OrthoDB" id="266140at2"/>
<proteinExistence type="inferred from homology"/>
<evidence type="ECO:0000256" key="3">
    <source>
        <dbReference type="ARBA" id="ARBA00022801"/>
    </source>
</evidence>
<dbReference type="Gene3D" id="3.90.226.10">
    <property type="entry name" value="2-enoyl-CoA Hydratase, Chain A, domain 1"/>
    <property type="match status" value="1"/>
</dbReference>
<dbReference type="PANTHER" id="PTHR33209">
    <property type="entry name" value="PROTEASE 4"/>
    <property type="match status" value="1"/>
</dbReference>
<dbReference type="InterPro" id="IPR033855">
    <property type="entry name" value="Protein_C"/>
</dbReference>
<feature type="compositionally biased region" description="Basic and acidic residues" evidence="5">
    <location>
        <begin position="378"/>
        <end position="399"/>
    </location>
</feature>
<dbReference type="CDD" id="cd07022">
    <property type="entry name" value="S49_Sppa_36K_type"/>
    <property type="match status" value="1"/>
</dbReference>
<evidence type="ECO:0000313" key="7">
    <source>
        <dbReference type="EMBL" id="AWN36528.1"/>
    </source>
</evidence>
<dbReference type="Pfam" id="PF01343">
    <property type="entry name" value="Peptidase_S49"/>
    <property type="match status" value="1"/>
</dbReference>
<keyword evidence="8" id="KW-1185">Reference proteome</keyword>
<dbReference type="InterPro" id="IPR002142">
    <property type="entry name" value="Peptidase_S49"/>
</dbReference>
<evidence type="ECO:0000256" key="1">
    <source>
        <dbReference type="ARBA" id="ARBA00008683"/>
    </source>
</evidence>
<gene>
    <name evidence="7" type="ORF">DK427_12970</name>
</gene>
<dbReference type="InterPro" id="IPR029045">
    <property type="entry name" value="ClpP/crotonase-like_dom_sf"/>
</dbReference>
<sequence>MSGTHLVRIAEALSRPLLFHPTKLEVILSALDGRLPGFEVEAPSPEASRFAGRRDDGKPYRVADGVAFVPVVGSLANRGAYIGASSGIVSYEGIALQIRTASADSTVHAIVLDLDTPGGEATGMFRLAEQIRQARASKRVVAFVDDMAASAGYGIASQAHEIVVSPTSIVGSIGVVLAHIDRQAEMEKAGRKVTLIHAGANKVDGNPFGPLSDQVRADLQAEVLTFWGQFLATVAAGRPKLTVEKAQATEARTFIGQGAIDAGLADRIGTLDSVVSDLAARVRGTNRLPTTRAGAGVSIRSSNMDEDEKRIRSEERERIRGIVGSAEAEGRGSQALAMALETSLSAEEARAVLRASPKVSGRTSLDERMAGRQELSLDPDKAPGAERQERQAERAKGVDHASVYAARQQQTEAARRAEGGR</sequence>
<evidence type="ECO:0000256" key="4">
    <source>
        <dbReference type="ARBA" id="ARBA00022825"/>
    </source>
</evidence>
<dbReference type="EMBL" id="CP029551">
    <property type="protein sequence ID" value="AWN36528.1"/>
    <property type="molecule type" value="Genomic_DNA"/>
</dbReference>
<evidence type="ECO:0000259" key="6">
    <source>
        <dbReference type="Pfam" id="PF01343"/>
    </source>
</evidence>
<comment type="similarity">
    <text evidence="1">Belongs to the peptidase S49 family.</text>
</comment>
<reference evidence="7 8" key="1">
    <citation type="submission" date="2018-05" db="EMBL/GenBank/DDBJ databases">
        <title>Complete Genome Sequence of Methylobacterium sp. 17Sr1-43.</title>
        <authorList>
            <person name="Srinivasan S."/>
        </authorList>
    </citation>
    <scope>NUCLEOTIDE SEQUENCE [LARGE SCALE GENOMIC DNA]</scope>
    <source>
        <strain evidence="7 8">17Sr1-43</strain>
    </source>
</reference>
<organism evidence="7 8">
    <name type="scientific">Methylobacterium radiodurans</name>
    <dbReference type="NCBI Taxonomy" id="2202828"/>
    <lineage>
        <taxon>Bacteria</taxon>
        <taxon>Pseudomonadati</taxon>
        <taxon>Pseudomonadota</taxon>
        <taxon>Alphaproteobacteria</taxon>
        <taxon>Hyphomicrobiales</taxon>
        <taxon>Methylobacteriaceae</taxon>
        <taxon>Methylobacterium</taxon>
    </lineage>
</organism>
<feature type="region of interest" description="Disordered" evidence="5">
    <location>
        <begin position="355"/>
        <end position="421"/>
    </location>
</feature>
<dbReference type="KEGG" id="meti:DK427_12970"/>
<dbReference type="PANTHER" id="PTHR33209:SF1">
    <property type="entry name" value="PEPTIDASE S49 DOMAIN-CONTAINING PROTEIN"/>
    <property type="match status" value="1"/>
</dbReference>
<keyword evidence="2" id="KW-0645">Protease</keyword>
<dbReference type="Gene3D" id="6.20.330.10">
    <property type="match status" value="1"/>
</dbReference>
<dbReference type="SUPFAM" id="SSF52096">
    <property type="entry name" value="ClpP/crotonase"/>
    <property type="match status" value="1"/>
</dbReference>
<dbReference type="Proteomes" id="UP000246058">
    <property type="component" value="Chromosome"/>
</dbReference>
<dbReference type="GO" id="GO:0006508">
    <property type="term" value="P:proteolysis"/>
    <property type="evidence" value="ECO:0007669"/>
    <property type="project" value="UniProtKB-KW"/>
</dbReference>